<dbReference type="GO" id="GO:0004818">
    <property type="term" value="F:glutamate-tRNA ligase activity"/>
    <property type="evidence" value="ECO:0007669"/>
    <property type="project" value="UniProtKB-UniRule"/>
</dbReference>
<evidence type="ECO:0000256" key="9">
    <source>
        <dbReference type="ARBA" id="ARBA00048351"/>
    </source>
</evidence>
<dbReference type="GO" id="GO:0006424">
    <property type="term" value="P:glutamyl-tRNA aminoacylation"/>
    <property type="evidence" value="ECO:0007669"/>
    <property type="project" value="UniProtKB-UniRule"/>
</dbReference>
<sequence>MDDEVRERVKEEAEKNALFNALKHESDPQVGAIMGPLMGENPEFREHGDEIPEVIGPVVGKIGSMSTEERRARLEELDPDLVAELDAEDEDDEHDLPDLPNAEAYDEIRLRAAPNPNGPWHLGHARMPSVIGTYKDRYDGAFVVRFDDTDPETKRPDLDAYDEILDAIEYLGFEPDEVIRASDRLETYYDHARELIDRGGAYTCSCPQGEFSDMKNSGEACPHRDKDPETTREEFEAMIDGEYSAGEKVLRVKTDIEHKNPALRDWVAFRMIDTPHPREEASEYRCWPMLDFQSGIDDHLTGISHIIRGIDLQDSAKRQRFVYDYFDWAYPEVIHWGHVQVDAYDVSMSTSTIKERIEAGELDGWDDPRAPTLASLRRRGIRGQAIVDSMVELGTSTSNVDLAMSSIYANNREIIDEDTDRAFLVREGDRFAVDGGPDAGHPPVHPNHEDRGERDIPVDEAVLLEPDDAPSEGERVWLKGYGPVRRAGDTLEFTDDDIDVVREGDVDVIHWVPADQSRPLRLRTMDGDVTGHAEPGITDYDPDAMVQFERIGFARIDRHESDETVAYYAHQ</sequence>
<dbReference type="PRINTS" id="PR00987">
    <property type="entry name" value="TRNASYNTHGLU"/>
</dbReference>
<dbReference type="EC" id="6.1.1.17" evidence="10"/>
<dbReference type="HAMAP" id="MF_02076">
    <property type="entry name" value="Glu_tRNA_synth_type2"/>
    <property type="match status" value="1"/>
</dbReference>
<feature type="domain" description="Glutamyl/glutaminyl-tRNA synthetase class Ib catalytic" evidence="12">
    <location>
        <begin position="107"/>
        <end position="416"/>
    </location>
</feature>
<dbReference type="Gene3D" id="2.40.240.100">
    <property type="match status" value="1"/>
</dbReference>
<evidence type="ECO:0000259" key="12">
    <source>
        <dbReference type="Pfam" id="PF00749"/>
    </source>
</evidence>
<dbReference type="InterPro" id="IPR020058">
    <property type="entry name" value="Glu/Gln-tRNA-synth_Ib_cat-dom"/>
</dbReference>
<dbReference type="InterPro" id="IPR000924">
    <property type="entry name" value="Glu/Gln-tRNA-synth"/>
</dbReference>
<dbReference type="InterPro" id="IPR020056">
    <property type="entry name" value="Rbsml_bL25/Gln-tRNA_synth_N"/>
</dbReference>
<evidence type="ECO:0000256" key="7">
    <source>
        <dbReference type="ARBA" id="ARBA00022917"/>
    </source>
</evidence>
<dbReference type="EMBL" id="FOCX01000005">
    <property type="protein sequence ID" value="SEN86594.1"/>
    <property type="molecule type" value="Genomic_DNA"/>
</dbReference>
<evidence type="ECO:0000256" key="11">
    <source>
        <dbReference type="SAM" id="MobiDB-lite"/>
    </source>
</evidence>
<evidence type="ECO:0000256" key="3">
    <source>
        <dbReference type="ARBA" id="ARBA00022490"/>
    </source>
</evidence>
<dbReference type="InterPro" id="IPR014729">
    <property type="entry name" value="Rossmann-like_a/b/a_fold"/>
</dbReference>
<evidence type="ECO:0000256" key="5">
    <source>
        <dbReference type="ARBA" id="ARBA00022741"/>
    </source>
</evidence>
<evidence type="ECO:0000259" key="13">
    <source>
        <dbReference type="Pfam" id="PF03950"/>
    </source>
</evidence>
<keyword evidence="6 10" id="KW-0067">ATP-binding</keyword>
<evidence type="ECO:0000259" key="14">
    <source>
        <dbReference type="Pfam" id="PF20974"/>
    </source>
</evidence>
<comment type="catalytic activity">
    <reaction evidence="9 10">
        <text>tRNA(Glu) + L-glutamate + ATP = L-glutamyl-tRNA(Glu) + AMP + diphosphate</text>
        <dbReference type="Rhea" id="RHEA:23540"/>
        <dbReference type="Rhea" id="RHEA-COMP:9663"/>
        <dbReference type="Rhea" id="RHEA-COMP:9680"/>
        <dbReference type="ChEBI" id="CHEBI:29985"/>
        <dbReference type="ChEBI" id="CHEBI:30616"/>
        <dbReference type="ChEBI" id="CHEBI:33019"/>
        <dbReference type="ChEBI" id="CHEBI:78442"/>
        <dbReference type="ChEBI" id="CHEBI:78520"/>
        <dbReference type="ChEBI" id="CHEBI:456215"/>
        <dbReference type="EC" id="6.1.1.17"/>
    </reaction>
</comment>
<gene>
    <name evidence="10" type="primary">gltX</name>
    <name evidence="15" type="ORF">SAMN05216388_1005239</name>
</gene>
<evidence type="ECO:0000313" key="16">
    <source>
        <dbReference type="Proteomes" id="UP000198775"/>
    </source>
</evidence>
<dbReference type="Pfam" id="PF20974">
    <property type="entry name" value="tRNA-synt_1c_C2"/>
    <property type="match status" value="1"/>
</dbReference>
<dbReference type="InterPro" id="IPR004526">
    <property type="entry name" value="Glu-tRNA-synth_arc/euk"/>
</dbReference>
<dbReference type="GO" id="GO:0043604">
    <property type="term" value="P:amide biosynthetic process"/>
    <property type="evidence" value="ECO:0007669"/>
    <property type="project" value="TreeGrafter"/>
</dbReference>
<keyword evidence="5 10" id="KW-0547">Nucleotide-binding</keyword>
<dbReference type="Pfam" id="PF03950">
    <property type="entry name" value="tRNA-synt_1c_C"/>
    <property type="match status" value="1"/>
</dbReference>
<dbReference type="OrthoDB" id="10470at2157"/>
<dbReference type="InterPro" id="IPR011035">
    <property type="entry name" value="Ribosomal_bL25/Gln-tRNA_synth"/>
</dbReference>
<evidence type="ECO:0000256" key="4">
    <source>
        <dbReference type="ARBA" id="ARBA00022598"/>
    </source>
</evidence>
<dbReference type="GO" id="GO:0005524">
    <property type="term" value="F:ATP binding"/>
    <property type="evidence" value="ECO:0007669"/>
    <property type="project" value="UniProtKB-UniRule"/>
</dbReference>
<name>A0A1H8K0R1_9EURY</name>
<keyword evidence="4 10" id="KW-0436">Ligase</keyword>
<comment type="subcellular location">
    <subcellularLocation>
        <location evidence="1 10">Cytoplasm</location>
    </subcellularLocation>
</comment>
<dbReference type="PANTHER" id="PTHR43097">
    <property type="entry name" value="GLUTAMINE-TRNA LIGASE"/>
    <property type="match status" value="1"/>
</dbReference>
<dbReference type="InterPro" id="IPR050132">
    <property type="entry name" value="Gln/Glu-tRNA_Ligase"/>
</dbReference>
<keyword evidence="8 10" id="KW-0030">Aminoacyl-tRNA synthetase</keyword>
<dbReference type="InterPro" id="IPR020059">
    <property type="entry name" value="Glu/Gln-tRNA-synth_Ib_codon-bd"/>
</dbReference>
<dbReference type="SUPFAM" id="SSF50715">
    <property type="entry name" value="Ribosomal protein L25-like"/>
    <property type="match status" value="1"/>
</dbReference>
<reference evidence="16" key="1">
    <citation type="submission" date="2016-10" db="EMBL/GenBank/DDBJ databases">
        <authorList>
            <person name="Varghese N."/>
            <person name="Submissions S."/>
        </authorList>
    </citation>
    <scope>NUCLEOTIDE SEQUENCE [LARGE SCALE GENOMIC DNA]</scope>
    <source>
        <strain evidence="16">IBRC-M 10043</strain>
    </source>
</reference>
<dbReference type="Pfam" id="PF00749">
    <property type="entry name" value="tRNA-synt_1c"/>
    <property type="match status" value="1"/>
</dbReference>
<dbReference type="Gene3D" id="3.40.50.620">
    <property type="entry name" value="HUPs"/>
    <property type="match status" value="1"/>
</dbReference>
<feature type="region of interest" description="Disordered" evidence="11">
    <location>
        <begin position="30"/>
        <end position="49"/>
    </location>
</feature>
<dbReference type="Gene3D" id="2.40.240.10">
    <property type="entry name" value="Ribosomal Protein L25, Chain P"/>
    <property type="match status" value="1"/>
</dbReference>
<comment type="similarity">
    <text evidence="2 10">Belongs to the class-I aminoacyl-tRNA synthetase family. Glutamate--tRNA ligase type 2 subfamily.</text>
</comment>
<dbReference type="PANTHER" id="PTHR43097:SF5">
    <property type="entry name" value="GLUTAMATE--TRNA LIGASE"/>
    <property type="match status" value="1"/>
</dbReference>
<keyword evidence="16" id="KW-1185">Reference proteome</keyword>
<dbReference type="NCBIfam" id="NF003169">
    <property type="entry name" value="PRK04156.1"/>
    <property type="match status" value="1"/>
</dbReference>
<feature type="short sequence motif" description="'HIGH' region" evidence="10">
    <location>
        <begin position="114"/>
        <end position="124"/>
    </location>
</feature>
<dbReference type="NCBIfam" id="TIGR00463">
    <property type="entry name" value="gltX_arch"/>
    <property type="match status" value="1"/>
</dbReference>
<dbReference type="SUPFAM" id="SSF52374">
    <property type="entry name" value="Nucleotidylyl transferase"/>
    <property type="match status" value="1"/>
</dbReference>
<evidence type="ECO:0000256" key="1">
    <source>
        <dbReference type="ARBA" id="ARBA00004496"/>
    </source>
</evidence>
<evidence type="ECO:0000256" key="6">
    <source>
        <dbReference type="ARBA" id="ARBA00022840"/>
    </source>
</evidence>
<dbReference type="RefSeq" id="WP_092658980.1">
    <property type="nucleotide sequence ID" value="NZ_FOCX01000005.1"/>
</dbReference>
<organism evidence="15 16">
    <name type="scientific">Halorientalis persicus</name>
    <dbReference type="NCBI Taxonomy" id="1367881"/>
    <lineage>
        <taxon>Archaea</taxon>
        <taxon>Methanobacteriati</taxon>
        <taxon>Methanobacteriota</taxon>
        <taxon>Stenosarchaea group</taxon>
        <taxon>Halobacteria</taxon>
        <taxon>Halobacteriales</taxon>
        <taxon>Haloarculaceae</taxon>
        <taxon>Halorientalis</taxon>
    </lineage>
</organism>
<evidence type="ECO:0000256" key="2">
    <source>
        <dbReference type="ARBA" id="ARBA00008927"/>
    </source>
</evidence>
<dbReference type="Proteomes" id="UP000198775">
    <property type="component" value="Unassembled WGS sequence"/>
</dbReference>
<comment type="function">
    <text evidence="10">Catalyzes the attachment of glutamate to tRNA(Glu) in a two-step reaction: glutamate is first activated by ATP to form Glu-AMP and then transferred to the acceptor end of tRNA(Glu).</text>
</comment>
<dbReference type="AlphaFoldDB" id="A0A1H8K0R1"/>
<evidence type="ECO:0000313" key="15">
    <source>
        <dbReference type="EMBL" id="SEN86594.1"/>
    </source>
</evidence>
<keyword evidence="7 10" id="KW-0648">Protein biosynthesis</keyword>
<feature type="domain" description="Glutamyl/glutaminyl-tRNA synthetase class Ib anti-codon binding" evidence="13">
    <location>
        <begin position="420"/>
        <end position="488"/>
    </location>
</feature>
<dbReference type="InterPro" id="IPR049437">
    <property type="entry name" value="tRNA-synt_1c_C2"/>
</dbReference>
<dbReference type="GO" id="GO:0005829">
    <property type="term" value="C:cytosol"/>
    <property type="evidence" value="ECO:0007669"/>
    <property type="project" value="TreeGrafter"/>
</dbReference>
<evidence type="ECO:0000256" key="10">
    <source>
        <dbReference type="HAMAP-Rule" id="MF_02076"/>
    </source>
</evidence>
<accession>A0A1H8K0R1</accession>
<evidence type="ECO:0000256" key="8">
    <source>
        <dbReference type="ARBA" id="ARBA00023146"/>
    </source>
</evidence>
<feature type="domain" description="tRNA synthetases class I (E and Q) anti-codon binding" evidence="14">
    <location>
        <begin position="508"/>
        <end position="557"/>
    </location>
</feature>
<proteinExistence type="inferred from homology"/>
<keyword evidence="3 10" id="KW-0963">Cytoplasm</keyword>
<protein>
    <recommendedName>
        <fullName evidence="10">Glutamate--tRNA ligase</fullName>
        <ecNumber evidence="10">6.1.1.17</ecNumber>
    </recommendedName>
    <alternativeName>
        <fullName evidence="10">Glutamyl-tRNA synthetase</fullName>
        <shortName evidence="10">GluRS</shortName>
    </alternativeName>
</protein>